<dbReference type="EMBL" id="WUUL01000001">
    <property type="protein sequence ID" value="MXQ52385.1"/>
    <property type="molecule type" value="Genomic_DNA"/>
</dbReference>
<dbReference type="GO" id="GO:0006313">
    <property type="term" value="P:DNA transposition"/>
    <property type="evidence" value="ECO:0007669"/>
    <property type="project" value="InterPro"/>
</dbReference>
<feature type="domain" description="Tn3 transposase DDE" evidence="1">
    <location>
        <begin position="4"/>
        <end position="45"/>
    </location>
</feature>
<protein>
    <submittedName>
        <fullName evidence="2">Tn3 family transposase</fullName>
    </submittedName>
</protein>
<dbReference type="InterPro" id="IPR002513">
    <property type="entry name" value="Tn3_Tnp_DDE_dom"/>
</dbReference>
<proteinExistence type="predicted"/>
<evidence type="ECO:0000313" key="3">
    <source>
        <dbReference type="Proteomes" id="UP000430692"/>
    </source>
</evidence>
<dbReference type="Pfam" id="PF01526">
    <property type="entry name" value="DDE_Tnp_Tn3"/>
    <property type="match status" value="1"/>
</dbReference>
<evidence type="ECO:0000259" key="1">
    <source>
        <dbReference type="Pfam" id="PF01526"/>
    </source>
</evidence>
<dbReference type="Proteomes" id="UP000430692">
    <property type="component" value="Unassembled WGS sequence"/>
</dbReference>
<accession>A0A6I4VQ33</accession>
<reference evidence="2 3" key="1">
    <citation type="submission" date="2019-12" db="EMBL/GenBank/DDBJ databases">
        <title>Whole-genome analyses of novel actinobacteria.</title>
        <authorList>
            <person name="Sahin N."/>
            <person name="Saygin H."/>
        </authorList>
    </citation>
    <scope>NUCLEOTIDE SEQUENCE [LARGE SCALE GENOMIC DNA]</scope>
    <source>
        <strain evidence="2 3">KC615</strain>
    </source>
</reference>
<comment type="caution">
    <text evidence="2">The sequence shown here is derived from an EMBL/GenBank/DDBJ whole genome shotgun (WGS) entry which is preliminary data.</text>
</comment>
<dbReference type="RefSeq" id="WP_160799678.1">
    <property type="nucleotide sequence ID" value="NZ_WUUL01000001.1"/>
</dbReference>
<keyword evidence="3" id="KW-1185">Reference proteome</keyword>
<dbReference type="AlphaFoldDB" id="A0A6I4VQ33"/>
<dbReference type="GO" id="GO:0004803">
    <property type="term" value="F:transposase activity"/>
    <property type="evidence" value="ECO:0007669"/>
    <property type="project" value="InterPro"/>
</dbReference>
<name>A0A6I4VQ33_9BACL</name>
<sequence length="55" mass="6466">MVPANNTLKIQHVLQEKEWVDPMTNDDYRALTPLIYDHINPYAEFPIDLDNRLAI</sequence>
<evidence type="ECO:0000313" key="2">
    <source>
        <dbReference type="EMBL" id="MXQ52385.1"/>
    </source>
</evidence>
<organism evidence="2 3">
    <name type="scientific">Shimazuella alba</name>
    <dbReference type="NCBI Taxonomy" id="2690964"/>
    <lineage>
        <taxon>Bacteria</taxon>
        <taxon>Bacillati</taxon>
        <taxon>Bacillota</taxon>
        <taxon>Bacilli</taxon>
        <taxon>Bacillales</taxon>
        <taxon>Thermoactinomycetaceae</taxon>
        <taxon>Shimazuella</taxon>
    </lineage>
</organism>
<gene>
    <name evidence="2" type="ORF">GSM42_01175</name>
</gene>